<evidence type="ECO:0000256" key="2">
    <source>
        <dbReference type="ARBA" id="ARBA00009475"/>
    </source>
</evidence>
<dbReference type="SMART" id="SM01367">
    <property type="entry name" value="DUF3452"/>
    <property type="match status" value="1"/>
</dbReference>
<dbReference type="GO" id="GO:0005634">
    <property type="term" value="C:nucleus"/>
    <property type="evidence" value="ECO:0007669"/>
    <property type="project" value="UniProtKB-SubCell"/>
</dbReference>
<name>A0A9P0HN52_NEZVI</name>
<proteinExistence type="inferred from homology"/>
<accession>A0A9P0HN52</accession>
<sequence length="959" mass="110257">MLPEDTVRRLYKQFHELCRALNLDKTSSAEAWRSFNEIYEPYMLAGEPQHWMGCALYVACKTATVATVSKSPVIIQGNLVNLKGLLKLIDLSIVDFFKYIRRWANFAKLSVEFLRSLDQFERDFTVSMVLFKKFQPIFKDIFSENNADNAKVNKNKKQKNNQIPLIRIFDFSWTLFICVKSNYPKISDDLVLSYHLLLACFDFIYANAYMSGRKDIINKDFPDNLALKSRFLKLSDVPCVLDVLCSRHDGKPVDAKSIKEYTWRKHIKLLFEKRILKGNNILLSEILDANYFEQNFKSVNKVYEEYVLSVGTFDERIFLGRTNNSCTIESLTCNKLCEISEQLEAKRKINTQNKSPGILMTPLTCRQYLRNSDRTTFCPLRSEVQNFALLQTIVGFREAYPSEDLRKIIDSCEKRPVIEEYVIVLATQVKQALEGEVIGKEFPEKQCEIVIKLFYKLIDSILPEETKKPAFDPNSLLNQEVFIKTLFACSFEIAAFLCTSAQQYPWIANALKLPHYYFYKIIEVVVRAESSLSRDVVKHLKTIEEKILDNLAWKRNSPLWKAIIESGQGVPCSEDVMPDNDSTMKSGIVDFNVDRLTVLAGKDSALTNSPGTPLADNFKASPQRINFKRVLTSENMNDIQSETAFKIMKSEPNDGAASVLISKQLLHLNDHSFEVTKLSDSAVHKENKRPRRTGPVALFFRKFYYLASVRMLDLCDQLKLMQVDVRQKIWTCFEETIVKHVGLMFERHLDQLLMCSIYVISKIIGIELAFTDVMKCYRNQPQALSDVYREVLSSPDFSLEDIKNLKDSDLTDIKEERIDIIKFYNTIYITKVKSLVRKFNCSSDTDRIILSPIPQQVTTPPNTRRISEKHSLYLRSFELDKNGENSPNSASHLSYRFSRSPAKDLRAINNMVSKPDVFRVGKRLLADDDEEKNSSYSLALAKKVKGLCADRITAGVQEQ</sequence>
<dbReference type="PANTHER" id="PTHR13742">
    <property type="entry name" value="RETINOBLASTOMA-ASSOCIATED PROTEIN RB -RELATED"/>
    <property type="match status" value="1"/>
</dbReference>
<reference evidence="11" key="1">
    <citation type="submission" date="2022-01" db="EMBL/GenBank/DDBJ databases">
        <authorList>
            <person name="King R."/>
        </authorList>
    </citation>
    <scope>NUCLEOTIDE SEQUENCE</scope>
</reference>
<keyword evidence="6" id="KW-0539">Nucleus</keyword>
<evidence type="ECO:0008006" key="13">
    <source>
        <dbReference type="Google" id="ProtNLM"/>
    </source>
</evidence>
<evidence type="ECO:0000259" key="8">
    <source>
        <dbReference type="SMART" id="SM00385"/>
    </source>
</evidence>
<dbReference type="Gene3D" id="1.10.472.10">
    <property type="entry name" value="Cyclin-like"/>
    <property type="match status" value="3"/>
</dbReference>
<evidence type="ECO:0000256" key="4">
    <source>
        <dbReference type="ARBA" id="ARBA00023015"/>
    </source>
</evidence>
<evidence type="ECO:0000313" key="12">
    <source>
        <dbReference type="Proteomes" id="UP001152798"/>
    </source>
</evidence>
<dbReference type="Gene3D" id="1.10.472.140">
    <property type="match status" value="1"/>
</dbReference>
<dbReference type="InterPro" id="IPR013763">
    <property type="entry name" value="Cyclin-like_dom"/>
</dbReference>
<dbReference type="InterPro" id="IPR002720">
    <property type="entry name" value="RB_A"/>
</dbReference>
<dbReference type="InterPro" id="IPR036915">
    <property type="entry name" value="Cyclin-like_sf"/>
</dbReference>
<dbReference type="GO" id="GO:0000977">
    <property type="term" value="F:RNA polymerase II transcription regulatory region sequence-specific DNA binding"/>
    <property type="evidence" value="ECO:0007669"/>
    <property type="project" value="TreeGrafter"/>
</dbReference>
<dbReference type="Pfam" id="PF11934">
    <property type="entry name" value="DUF3452"/>
    <property type="match status" value="1"/>
</dbReference>
<dbReference type="Pfam" id="PF01858">
    <property type="entry name" value="RB_A"/>
    <property type="match status" value="1"/>
</dbReference>
<dbReference type="OrthoDB" id="844594at2759"/>
<dbReference type="InterPro" id="IPR024599">
    <property type="entry name" value="RB_N"/>
</dbReference>
<dbReference type="GO" id="GO:0006357">
    <property type="term" value="P:regulation of transcription by RNA polymerase II"/>
    <property type="evidence" value="ECO:0007669"/>
    <property type="project" value="InterPro"/>
</dbReference>
<keyword evidence="4" id="KW-0805">Transcription regulation</keyword>
<evidence type="ECO:0000256" key="1">
    <source>
        <dbReference type="ARBA" id="ARBA00004123"/>
    </source>
</evidence>
<evidence type="ECO:0000256" key="6">
    <source>
        <dbReference type="ARBA" id="ARBA00023242"/>
    </source>
</evidence>
<evidence type="ECO:0000313" key="11">
    <source>
        <dbReference type="EMBL" id="CAH1404960.1"/>
    </source>
</evidence>
<evidence type="ECO:0000256" key="5">
    <source>
        <dbReference type="ARBA" id="ARBA00023163"/>
    </source>
</evidence>
<keyword evidence="3" id="KW-0678">Repressor</keyword>
<feature type="domain" description="Cyclin-like" evidence="8">
    <location>
        <begin position="709"/>
        <end position="793"/>
    </location>
</feature>
<dbReference type="PANTHER" id="PTHR13742:SF17">
    <property type="entry name" value="RE32990P-RELATED"/>
    <property type="match status" value="1"/>
</dbReference>
<dbReference type="EMBL" id="OV725082">
    <property type="protein sequence ID" value="CAH1404960.1"/>
    <property type="molecule type" value="Genomic_DNA"/>
</dbReference>
<dbReference type="Proteomes" id="UP001152798">
    <property type="component" value="Chromosome 6"/>
</dbReference>
<keyword evidence="5" id="KW-0804">Transcription</keyword>
<keyword evidence="12" id="KW-1185">Reference proteome</keyword>
<dbReference type="InterPro" id="IPR002719">
    <property type="entry name" value="RB_B"/>
</dbReference>
<evidence type="ECO:0000259" key="10">
    <source>
        <dbReference type="SMART" id="SM01368"/>
    </source>
</evidence>
<protein>
    <recommendedName>
        <fullName evidence="13">Retinoblastoma-like protein 1</fullName>
    </recommendedName>
</protein>
<dbReference type="Pfam" id="PF01857">
    <property type="entry name" value="RB_B"/>
    <property type="match status" value="1"/>
</dbReference>
<dbReference type="GO" id="GO:0000785">
    <property type="term" value="C:chromatin"/>
    <property type="evidence" value="ECO:0007669"/>
    <property type="project" value="TreeGrafter"/>
</dbReference>
<evidence type="ECO:0000259" key="9">
    <source>
        <dbReference type="SMART" id="SM01367"/>
    </source>
</evidence>
<organism evidence="11 12">
    <name type="scientific">Nezara viridula</name>
    <name type="common">Southern green stink bug</name>
    <name type="synonym">Cimex viridulus</name>
    <dbReference type="NCBI Taxonomy" id="85310"/>
    <lineage>
        <taxon>Eukaryota</taxon>
        <taxon>Metazoa</taxon>
        <taxon>Ecdysozoa</taxon>
        <taxon>Arthropoda</taxon>
        <taxon>Hexapoda</taxon>
        <taxon>Insecta</taxon>
        <taxon>Pterygota</taxon>
        <taxon>Neoptera</taxon>
        <taxon>Paraneoptera</taxon>
        <taxon>Hemiptera</taxon>
        <taxon>Heteroptera</taxon>
        <taxon>Panheteroptera</taxon>
        <taxon>Pentatomomorpha</taxon>
        <taxon>Pentatomoidea</taxon>
        <taxon>Pentatomidae</taxon>
        <taxon>Pentatominae</taxon>
        <taxon>Nezara</taxon>
    </lineage>
</organism>
<dbReference type="InterPro" id="IPR028309">
    <property type="entry name" value="RB_fam"/>
</dbReference>
<feature type="domain" description="Retinoblastoma-associated protein N-terminal" evidence="9">
    <location>
        <begin position="63"/>
        <end position="207"/>
    </location>
</feature>
<keyword evidence="7" id="KW-0131">Cell cycle</keyword>
<evidence type="ECO:0000256" key="3">
    <source>
        <dbReference type="ARBA" id="ARBA00022491"/>
    </source>
</evidence>
<dbReference type="GO" id="GO:2000134">
    <property type="term" value="P:negative regulation of G1/S transition of mitotic cell cycle"/>
    <property type="evidence" value="ECO:0007669"/>
    <property type="project" value="TreeGrafter"/>
</dbReference>
<dbReference type="AlphaFoldDB" id="A0A9P0HN52"/>
<feature type="domain" description="Cyclin-like" evidence="8">
    <location>
        <begin position="12"/>
        <end position="105"/>
    </location>
</feature>
<evidence type="ECO:0000256" key="7">
    <source>
        <dbReference type="ARBA" id="ARBA00023306"/>
    </source>
</evidence>
<gene>
    <name evidence="11" type="ORF">NEZAVI_LOCUS13270</name>
</gene>
<dbReference type="GO" id="GO:0005667">
    <property type="term" value="C:transcription regulator complex"/>
    <property type="evidence" value="ECO:0007669"/>
    <property type="project" value="TreeGrafter"/>
</dbReference>
<comment type="similarity">
    <text evidence="2">Belongs to the retinoblastoma protein (RB) family.</text>
</comment>
<dbReference type="SMART" id="SM00385">
    <property type="entry name" value="CYCLIN"/>
    <property type="match status" value="2"/>
</dbReference>
<feature type="domain" description="Retinoblastoma-associated protein A-box" evidence="10">
    <location>
        <begin position="378"/>
        <end position="563"/>
    </location>
</feature>
<comment type="subcellular location">
    <subcellularLocation>
        <location evidence="1">Nucleus</location>
    </subcellularLocation>
</comment>
<dbReference type="GO" id="GO:0030154">
    <property type="term" value="P:cell differentiation"/>
    <property type="evidence" value="ECO:0007669"/>
    <property type="project" value="TreeGrafter"/>
</dbReference>
<dbReference type="SUPFAM" id="SSF47954">
    <property type="entry name" value="Cyclin-like"/>
    <property type="match status" value="3"/>
</dbReference>
<dbReference type="SMART" id="SM01368">
    <property type="entry name" value="RB_A"/>
    <property type="match status" value="1"/>
</dbReference>